<dbReference type="Gene3D" id="3.10.100.10">
    <property type="entry name" value="Mannose-Binding Protein A, subunit A"/>
    <property type="match status" value="1"/>
</dbReference>
<dbReference type="GeneTree" id="ENSGT01010000229950"/>
<dbReference type="PROSITE" id="PS50041">
    <property type="entry name" value="C_TYPE_LECTIN_2"/>
    <property type="match status" value="1"/>
</dbReference>
<dbReference type="AlphaFoldDB" id="A0A803KE02"/>
<evidence type="ECO:0000256" key="1">
    <source>
        <dbReference type="SAM" id="Phobius"/>
    </source>
</evidence>
<accession>A0A803KE02</accession>
<dbReference type="PANTHER" id="PTHR15028">
    <property type="entry name" value="CD72-RELATED"/>
    <property type="match status" value="1"/>
</dbReference>
<dbReference type="InParanoid" id="A0A803KE02"/>
<feature type="domain" description="C-type lectin" evidence="2">
    <location>
        <begin position="70"/>
        <end position="179"/>
    </location>
</feature>
<dbReference type="SMART" id="SM00034">
    <property type="entry name" value="CLECT"/>
    <property type="match status" value="1"/>
</dbReference>
<evidence type="ECO:0000259" key="2">
    <source>
        <dbReference type="PROSITE" id="PS50041"/>
    </source>
</evidence>
<dbReference type="GO" id="GO:0005886">
    <property type="term" value="C:plasma membrane"/>
    <property type="evidence" value="ECO:0007669"/>
    <property type="project" value="InterPro"/>
</dbReference>
<dbReference type="PANTHER" id="PTHR15028:SF6">
    <property type="entry name" value="B-CELL DIFFERENTIATION ANTIGEN CD72"/>
    <property type="match status" value="1"/>
</dbReference>
<dbReference type="InterPro" id="IPR001304">
    <property type="entry name" value="C-type_lectin-like"/>
</dbReference>
<dbReference type="GO" id="GO:0004888">
    <property type="term" value="F:transmembrane signaling receptor activity"/>
    <property type="evidence" value="ECO:0007669"/>
    <property type="project" value="InterPro"/>
</dbReference>
<dbReference type="SUPFAM" id="SSF56436">
    <property type="entry name" value="C-type lectin-like"/>
    <property type="match status" value="1"/>
</dbReference>
<keyword evidence="1" id="KW-0812">Transmembrane</keyword>
<dbReference type="Ensembl" id="ENSXETT00000114782">
    <property type="protein sequence ID" value="ENSXETP00000118651"/>
    <property type="gene ID" value="ENSXETG00000041765"/>
</dbReference>
<proteinExistence type="predicted"/>
<dbReference type="Pfam" id="PF00059">
    <property type="entry name" value="Lectin_C"/>
    <property type="match status" value="1"/>
</dbReference>
<reference evidence="3" key="2">
    <citation type="submission" date="2021-03" db="UniProtKB">
        <authorList>
            <consortium name="Ensembl"/>
        </authorList>
    </citation>
    <scope>IDENTIFICATION</scope>
</reference>
<protein>
    <recommendedName>
        <fullName evidence="2">C-type lectin domain-containing protein</fullName>
    </recommendedName>
</protein>
<keyword evidence="1" id="KW-0472">Membrane</keyword>
<evidence type="ECO:0000313" key="3">
    <source>
        <dbReference type="Ensembl" id="ENSXETP00000118651"/>
    </source>
</evidence>
<reference evidence="3" key="1">
    <citation type="journal article" date="2010" name="Science">
        <title>The genome of the Western clawed frog Xenopus tropicalis.</title>
        <authorList>
            <person name="Hellsten U."/>
            <person name="Harland R.M."/>
            <person name="Gilchrist M.J."/>
            <person name="Hendrix D."/>
            <person name="Jurka J."/>
            <person name="Kapitonov V."/>
            <person name="Ovcharenko I."/>
            <person name="Putnam N.H."/>
            <person name="Shu S."/>
            <person name="Taher L."/>
            <person name="Blitz I.L."/>
            <person name="Blumberg B."/>
            <person name="Dichmann D.S."/>
            <person name="Dubchak I."/>
            <person name="Amaya E."/>
            <person name="Detter J.C."/>
            <person name="Fletcher R."/>
            <person name="Gerhard D.S."/>
            <person name="Goodstein D."/>
            <person name="Graves T."/>
            <person name="Grigoriev I.V."/>
            <person name="Grimwood J."/>
            <person name="Kawashima T."/>
            <person name="Lindquist E."/>
            <person name="Lucas S.M."/>
            <person name="Mead P.E."/>
            <person name="Mitros T."/>
            <person name="Ogino H."/>
            <person name="Ohta Y."/>
            <person name="Poliakov A.V."/>
            <person name="Pollet N."/>
            <person name="Robert J."/>
            <person name="Salamov A."/>
            <person name="Sater A.K."/>
            <person name="Schmutz J."/>
            <person name="Terry A."/>
            <person name="Vize P.D."/>
            <person name="Warren W.C."/>
            <person name="Wells D."/>
            <person name="Wills A."/>
            <person name="Wilson R.K."/>
            <person name="Zimmerman L.B."/>
            <person name="Zorn A.M."/>
            <person name="Grainger R."/>
            <person name="Grammer T."/>
            <person name="Khokha M.K."/>
            <person name="Richardson P.M."/>
            <person name="Rokhsar D.S."/>
        </authorList>
    </citation>
    <scope>NUCLEOTIDE SEQUENCE [LARGE SCALE GENOMIC DNA]</scope>
    <source>
        <strain evidence="3">Nigerian</strain>
    </source>
</reference>
<name>A0A803KE02_XENTR</name>
<feature type="transmembrane region" description="Helical" evidence="1">
    <location>
        <begin position="17"/>
        <end position="37"/>
    </location>
</feature>
<organism evidence="3">
    <name type="scientific">Xenopus tropicalis</name>
    <name type="common">Western clawed frog</name>
    <name type="synonym">Silurana tropicalis</name>
    <dbReference type="NCBI Taxonomy" id="8364"/>
    <lineage>
        <taxon>Eukaryota</taxon>
        <taxon>Metazoa</taxon>
        <taxon>Chordata</taxon>
        <taxon>Craniata</taxon>
        <taxon>Vertebrata</taxon>
        <taxon>Euteleostomi</taxon>
        <taxon>Amphibia</taxon>
        <taxon>Batrachia</taxon>
        <taxon>Anura</taxon>
        <taxon>Pipoidea</taxon>
        <taxon>Pipidae</taxon>
        <taxon>Xenopodinae</taxon>
        <taxon>Xenopus</taxon>
        <taxon>Silurana</taxon>
    </lineage>
</organism>
<sequence>DSPSLSYVSAGSQRRKLIGLLFGLSLICITLLALLIWRTLTCSSSPVPNVLISPDASKPQDRCPLDWIPGGQTCYYISQEKKSQNESEKSCKSVGSRLAVVKEPNSILRTIITRTSEEYWVGLYKSHAEWDEELRLYKWRGKWADGTSEVILGDEGSCAKMGKGLKMGNCFTPLRWICEKEPSPSISPTGI</sequence>
<dbReference type="InterPro" id="IPR016187">
    <property type="entry name" value="CTDL_fold"/>
</dbReference>
<keyword evidence="1" id="KW-1133">Transmembrane helix</keyword>
<dbReference type="InterPro" id="IPR039689">
    <property type="entry name" value="CD72"/>
</dbReference>
<dbReference type="InterPro" id="IPR016186">
    <property type="entry name" value="C-type_lectin-like/link_sf"/>
</dbReference>